<dbReference type="Proteomes" id="UP000177324">
    <property type="component" value="Unassembled WGS sequence"/>
</dbReference>
<organism evidence="3 4">
    <name type="scientific">Candidatus Chisholmbacteria bacterium RIFCSPHIGHO2_01_FULL_48_12</name>
    <dbReference type="NCBI Taxonomy" id="1797589"/>
    <lineage>
        <taxon>Bacteria</taxon>
        <taxon>Candidatus Chisholmiibacteriota</taxon>
    </lineage>
</organism>
<feature type="domain" description="MannoseP isomerase/GMP-like beta-helix" evidence="2">
    <location>
        <begin position="290"/>
        <end position="345"/>
    </location>
</feature>
<comment type="caution">
    <text evidence="3">The sequence shown here is derived from an EMBL/GenBank/DDBJ whole genome shotgun (WGS) entry which is preliminary data.</text>
</comment>
<dbReference type="InterPro" id="IPR054566">
    <property type="entry name" value="ManC/GMP-like_b-helix"/>
</dbReference>
<dbReference type="InterPro" id="IPR029044">
    <property type="entry name" value="Nucleotide-diphossugar_trans"/>
</dbReference>
<evidence type="ECO:0000313" key="3">
    <source>
        <dbReference type="EMBL" id="OGY17628.1"/>
    </source>
</evidence>
<dbReference type="InterPro" id="IPR005835">
    <property type="entry name" value="NTP_transferase_dom"/>
</dbReference>
<accession>A0A1G1VQE4</accession>
<dbReference type="EMBL" id="MHCH01000017">
    <property type="protein sequence ID" value="OGY17628.1"/>
    <property type="molecule type" value="Genomic_DNA"/>
</dbReference>
<evidence type="ECO:0000259" key="1">
    <source>
        <dbReference type="Pfam" id="PF00483"/>
    </source>
</evidence>
<dbReference type="InterPro" id="IPR051161">
    <property type="entry name" value="Mannose-6P_isomerase_type2"/>
</dbReference>
<name>A0A1G1VQE4_9BACT</name>
<dbReference type="Gene3D" id="3.90.550.10">
    <property type="entry name" value="Spore Coat Polysaccharide Biosynthesis Protein SpsA, Chain A"/>
    <property type="match status" value="1"/>
</dbReference>
<dbReference type="STRING" id="1797589.A2784_03985"/>
<dbReference type="Pfam" id="PF00483">
    <property type="entry name" value="NTP_transferase"/>
    <property type="match status" value="1"/>
</dbReference>
<dbReference type="PANTHER" id="PTHR46390:SF1">
    <property type="entry name" value="MANNOSE-1-PHOSPHATE GUANYLYLTRANSFERASE"/>
    <property type="match status" value="1"/>
</dbReference>
<gene>
    <name evidence="3" type="ORF">A2784_03985</name>
</gene>
<feature type="domain" description="Nucleotidyl transferase" evidence="1">
    <location>
        <begin position="2"/>
        <end position="282"/>
    </location>
</feature>
<dbReference type="PANTHER" id="PTHR46390">
    <property type="entry name" value="MANNOSE-1-PHOSPHATE GUANYLYLTRANSFERASE"/>
    <property type="match status" value="1"/>
</dbReference>
<proteinExistence type="predicted"/>
<dbReference type="SUPFAM" id="SSF159283">
    <property type="entry name" value="Guanosine diphospho-D-mannose pyrophosphorylase/mannose-6-phosphate isomerase linker domain"/>
    <property type="match status" value="1"/>
</dbReference>
<protein>
    <submittedName>
        <fullName evidence="3">Uncharacterized protein</fullName>
    </submittedName>
</protein>
<dbReference type="SUPFAM" id="SSF53448">
    <property type="entry name" value="Nucleotide-diphospho-sugar transferases"/>
    <property type="match status" value="1"/>
</dbReference>
<evidence type="ECO:0000313" key="4">
    <source>
        <dbReference type="Proteomes" id="UP000177324"/>
    </source>
</evidence>
<dbReference type="Pfam" id="PF22640">
    <property type="entry name" value="ManC_GMP_beta-helix"/>
    <property type="match status" value="1"/>
</dbReference>
<dbReference type="GO" id="GO:0009298">
    <property type="term" value="P:GDP-mannose biosynthetic process"/>
    <property type="evidence" value="ECO:0007669"/>
    <property type="project" value="TreeGrafter"/>
</dbReference>
<dbReference type="GO" id="GO:0004475">
    <property type="term" value="F:mannose-1-phosphate guanylyltransferase (GTP) activity"/>
    <property type="evidence" value="ECO:0007669"/>
    <property type="project" value="TreeGrafter"/>
</dbReference>
<sequence length="354" mass="40674">MKAVIFAGGAGTRMWPVSRKASPKQFEKLINDQSTLQLAVDRLRPEFLWEDIYISTGAEYAHIIREQVPLLPAENLIAEPEMRDVAAAVGYIAAIFSNRGRHEPFVILWSDHLMSKTVVFKQVISIGAKYIEDHQDKILFVGQKARFPNQNCGWIEMGKVIASTDNLNIHEFVSWHYRPSLQQARVFFHRPNFSWNPGYFIATPQFLLDRYQEFMPEMYKQLMILRGHPEKLTTLYSRLEKIHFDTAILERLKPEQAVVVSADMGWSDIGTWEALKEALQKEPQENITKGKVVTYHTKDSLVYNYTDKLVATLDLEGMLIVVTPDVIMVCPQESVPDIKKVIEELITTGNKQYT</sequence>
<dbReference type="AlphaFoldDB" id="A0A1G1VQE4"/>
<reference evidence="3 4" key="1">
    <citation type="journal article" date="2016" name="Nat. Commun.">
        <title>Thousands of microbial genomes shed light on interconnected biogeochemical processes in an aquifer system.</title>
        <authorList>
            <person name="Anantharaman K."/>
            <person name="Brown C.T."/>
            <person name="Hug L.A."/>
            <person name="Sharon I."/>
            <person name="Castelle C.J."/>
            <person name="Probst A.J."/>
            <person name="Thomas B.C."/>
            <person name="Singh A."/>
            <person name="Wilkins M.J."/>
            <person name="Karaoz U."/>
            <person name="Brodie E.L."/>
            <person name="Williams K.H."/>
            <person name="Hubbard S.S."/>
            <person name="Banfield J.F."/>
        </authorList>
    </citation>
    <scope>NUCLEOTIDE SEQUENCE [LARGE SCALE GENOMIC DNA]</scope>
</reference>
<evidence type="ECO:0000259" key="2">
    <source>
        <dbReference type="Pfam" id="PF22640"/>
    </source>
</evidence>